<dbReference type="Proteomes" id="UP000799766">
    <property type="component" value="Unassembled WGS sequence"/>
</dbReference>
<keyword evidence="3" id="KW-1185">Reference proteome</keyword>
<accession>A0A6A6NZQ5</accession>
<dbReference type="EMBL" id="MU001681">
    <property type="protein sequence ID" value="KAF2457235.1"/>
    <property type="molecule type" value="Genomic_DNA"/>
</dbReference>
<name>A0A6A6NZQ5_9PEZI</name>
<evidence type="ECO:0000313" key="2">
    <source>
        <dbReference type="EMBL" id="KAF2457235.1"/>
    </source>
</evidence>
<sequence>MLRESRSRGLRGRGSCRLVSCCEVCCGGRFLRSGIGKEEKIGAKEAGWWGHGVEGHLKGFFSLSFFFGQACLIRFFEKHPWEQRGIGPSGMGDWLGVRNTTEMGQQEGADAVGRWSFYFRRISACPRQQLTQTLVVAAALDSKYKMRFPLPRFGGFLLPCRAYFAAVEVGSRHCRISQHSRCSTGPGPAAYMRDSLLSLLSPLSSSTSLSNSNFSIPSSIHHVPQIRNTLASSFQLSTPGSTTSEGRVAMSSHRRLLLLLVSSTFFRSTHRTHCLLLLARPTHSLTPRNRHAPQPTQPSKPSKPAQRHSTDQHLAELQESTSSHEPATLPPAWPSASAQFLPPASCPGMYYAPARYVIGVRSRYIAHPVACLSFNLKRFRFHHPVARRIAELRDIQSLYKSTKGRSRTSVLFPGHYVLLRGSVAELCFQSGRHTQTRAPYIGKEGKASHGTRSKLERDLVESESVRTSRQTKVRPRHEHSDDDRDVGMSSISQRPLRG</sequence>
<evidence type="ECO:0000313" key="3">
    <source>
        <dbReference type="Proteomes" id="UP000799766"/>
    </source>
</evidence>
<feature type="compositionally biased region" description="Low complexity" evidence="1">
    <location>
        <begin position="292"/>
        <end position="304"/>
    </location>
</feature>
<feature type="compositionally biased region" description="Polar residues" evidence="1">
    <location>
        <begin position="489"/>
        <end position="498"/>
    </location>
</feature>
<protein>
    <submittedName>
        <fullName evidence="2">Uncharacterized protein</fullName>
    </submittedName>
</protein>
<gene>
    <name evidence="2" type="ORF">BDY21DRAFT_37487</name>
</gene>
<evidence type="ECO:0000256" key="1">
    <source>
        <dbReference type="SAM" id="MobiDB-lite"/>
    </source>
</evidence>
<proteinExistence type="predicted"/>
<feature type="compositionally biased region" description="Basic and acidic residues" evidence="1">
    <location>
        <begin position="443"/>
        <end position="466"/>
    </location>
</feature>
<dbReference type="AlphaFoldDB" id="A0A6A6NZQ5"/>
<feature type="region of interest" description="Disordered" evidence="1">
    <location>
        <begin position="438"/>
        <end position="498"/>
    </location>
</feature>
<reference evidence="2" key="1">
    <citation type="journal article" date="2020" name="Stud. Mycol.">
        <title>101 Dothideomycetes genomes: a test case for predicting lifestyles and emergence of pathogens.</title>
        <authorList>
            <person name="Haridas S."/>
            <person name="Albert R."/>
            <person name="Binder M."/>
            <person name="Bloem J."/>
            <person name="Labutti K."/>
            <person name="Salamov A."/>
            <person name="Andreopoulos B."/>
            <person name="Baker S."/>
            <person name="Barry K."/>
            <person name="Bills G."/>
            <person name="Bluhm B."/>
            <person name="Cannon C."/>
            <person name="Castanera R."/>
            <person name="Culley D."/>
            <person name="Daum C."/>
            <person name="Ezra D."/>
            <person name="Gonzalez J."/>
            <person name="Henrissat B."/>
            <person name="Kuo A."/>
            <person name="Liang C."/>
            <person name="Lipzen A."/>
            <person name="Lutzoni F."/>
            <person name="Magnuson J."/>
            <person name="Mondo S."/>
            <person name="Nolan M."/>
            <person name="Ohm R."/>
            <person name="Pangilinan J."/>
            <person name="Park H.-J."/>
            <person name="Ramirez L."/>
            <person name="Alfaro M."/>
            <person name="Sun H."/>
            <person name="Tritt A."/>
            <person name="Yoshinaga Y."/>
            <person name="Zwiers L.-H."/>
            <person name="Turgeon B."/>
            <person name="Goodwin S."/>
            <person name="Spatafora J."/>
            <person name="Crous P."/>
            <person name="Grigoriev I."/>
        </authorList>
    </citation>
    <scope>NUCLEOTIDE SEQUENCE</scope>
    <source>
        <strain evidence="2">ATCC 16933</strain>
    </source>
</reference>
<organism evidence="2 3">
    <name type="scientific">Lineolata rhizophorae</name>
    <dbReference type="NCBI Taxonomy" id="578093"/>
    <lineage>
        <taxon>Eukaryota</taxon>
        <taxon>Fungi</taxon>
        <taxon>Dikarya</taxon>
        <taxon>Ascomycota</taxon>
        <taxon>Pezizomycotina</taxon>
        <taxon>Dothideomycetes</taxon>
        <taxon>Dothideomycetes incertae sedis</taxon>
        <taxon>Lineolatales</taxon>
        <taxon>Lineolataceae</taxon>
        <taxon>Lineolata</taxon>
    </lineage>
</organism>
<feature type="region of interest" description="Disordered" evidence="1">
    <location>
        <begin position="285"/>
        <end position="329"/>
    </location>
</feature>